<dbReference type="GO" id="GO:0008137">
    <property type="term" value="F:NADH dehydrogenase (ubiquinone) activity"/>
    <property type="evidence" value="ECO:0007669"/>
    <property type="project" value="UniProtKB-EC"/>
</dbReference>
<evidence type="ECO:0000256" key="12">
    <source>
        <dbReference type="ARBA" id="ARBA00022989"/>
    </source>
</evidence>
<dbReference type="Pfam" id="PF00361">
    <property type="entry name" value="Proton_antipo_M"/>
    <property type="match status" value="1"/>
</dbReference>
<dbReference type="GO" id="GO:0005743">
    <property type="term" value="C:mitochondrial inner membrane"/>
    <property type="evidence" value="ECO:0007669"/>
    <property type="project" value="UniProtKB-SubCell"/>
</dbReference>
<evidence type="ECO:0000256" key="8">
    <source>
        <dbReference type="ARBA" id="ARBA00022692"/>
    </source>
</evidence>
<dbReference type="InterPro" id="IPR050175">
    <property type="entry name" value="Complex_I_Subunit_2"/>
</dbReference>
<comment type="subcellular location">
    <subcellularLocation>
        <location evidence="2 18">Mitochondrion inner membrane</location>
        <topology evidence="2 18">Multi-pass membrane protein</topology>
    </subcellularLocation>
</comment>
<keyword evidence="7 18" id="KW-0679">Respiratory chain</keyword>
<sequence length="324" mass="37015">MFFLPFPFFCLLMVMVGVMIVFSSTSLFTAWIGLEMGLLSFIPLIYTGKMSYGYSEAGMKYFLIQAFSSIVLLSGFLLLLDFSSYLVMFSLFLKLGAAPFHYWMLSVVEFMIWPTVFMFLTVQKISPLIILSMFADLDSLVMNFFVLSSALVGALGGLTVSMLRSVFTYSSIGHIAWLTAGLYLNQSLMMQYFFIYLLLLLPIVCLLNSFNFYHLIQISYSRFVNLKIILFFMMLSLGGLPPFLGFLSKWILLTFLAQSSMFILLFSLIMSSLFTLYYYLRLTFSAFMFSGSSLFYFNFSLLGAMTFYIILSLGGLMIFPLYLI</sequence>
<evidence type="ECO:0000256" key="10">
    <source>
        <dbReference type="ARBA" id="ARBA00022967"/>
    </source>
</evidence>
<comment type="function">
    <text evidence="1">Core subunit of the mitochondrial membrane respiratory chain NADH dehydrogenase (Complex I) that is believed to belong to the minimal assembly required for catalysis. Complex I functions in the transfer of electrons from NADH to the respiratory chain. The immediate electron acceptor for the enzyme is believed to be ubiquinone.</text>
</comment>
<evidence type="ECO:0000313" key="20">
    <source>
        <dbReference type="EMBL" id="QJS52220.1"/>
    </source>
</evidence>
<gene>
    <name evidence="20" type="primary">ND2</name>
</gene>
<feature type="transmembrane region" description="Helical" evidence="18">
    <location>
        <begin position="228"/>
        <end position="247"/>
    </location>
</feature>
<keyword evidence="13 18" id="KW-0520">NAD</keyword>
<keyword evidence="9 18" id="KW-0999">Mitochondrion inner membrane</keyword>
<feature type="transmembrane region" description="Helical" evidence="18">
    <location>
        <begin position="28"/>
        <end position="47"/>
    </location>
</feature>
<evidence type="ECO:0000256" key="15">
    <source>
        <dbReference type="ARBA" id="ARBA00023128"/>
    </source>
</evidence>
<evidence type="ECO:0000256" key="2">
    <source>
        <dbReference type="ARBA" id="ARBA00004448"/>
    </source>
</evidence>
<organism evidence="20">
    <name type="scientific">Gondwanalimnadia sp. MT-2020</name>
    <dbReference type="NCBI Taxonomy" id="2731355"/>
    <lineage>
        <taxon>Eukaryota</taxon>
        <taxon>Metazoa</taxon>
        <taxon>Ecdysozoa</taxon>
        <taxon>Arthropoda</taxon>
        <taxon>Crustacea</taxon>
        <taxon>Branchiopoda</taxon>
        <taxon>Diplostraca</taxon>
        <taxon>Spinicaudata</taxon>
        <taxon>Limnadiidae</taxon>
        <taxon>Gondwanalimnadia</taxon>
    </lineage>
</organism>
<keyword evidence="8 18" id="KW-0812">Transmembrane</keyword>
<keyword evidence="6" id="KW-0813">Transport</keyword>
<keyword evidence="14 18" id="KW-0830">Ubiquinone</keyword>
<feature type="transmembrane region" description="Helical" evidence="18">
    <location>
        <begin position="192"/>
        <end position="216"/>
    </location>
</feature>
<evidence type="ECO:0000256" key="4">
    <source>
        <dbReference type="ARBA" id="ARBA00012944"/>
    </source>
</evidence>
<feature type="transmembrane region" description="Helical" evidence="18">
    <location>
        <begin position="100"/>
        <end position="120"/>
    </location>
</feature>
<proteinExistence type="inferred from homology"/>
<feature type="transmembrane region" description="Helical" evidence="18">
    <location>
        <begin position="259"/>
        <end position="280"/>
    </location>
</feature>
<dbReference type="InterPro" id="IPR003917">
    <property type="entry name" value="NADH_UbQ_OxRdtase_chain2"/>
</dbReference>
<keyword evidence="11 18" id="KW-0249">Electron transport</keyword>
<evidence type="ECO:0000256" key="17">
    <source>
        <dbReference type="ARBA" id="ARBA00049551"/>
    </source>
</evidence>
<feature type="transmembrane region" description="Helical" evidence="18">
    <location>
        <begin position="59"/>
        <end position="80"/>
    </location>
</feature>
<dbReference type="PANTHER" id="PTHR46552">
    <property type="entry name" value="NADH-UBIQUINONE OXIDOREDUCTASE CHAIN 2"/>
    <property type="match status" value="1"/>
</dbReference>
<evidence type="ECO:0000259" key="19">
    <source>
        <dbReference type="Pfam" id="PF00361"/>
    </source>
</evidence>
<evidence type="ECO:0000256" key="13">
    <source>
        <dbReference type="ARBA" id="ARBA00023027"/>
    </source>
</evidence>
<keyword evidence="16 18" id="KW-0472">Membrane</keyword>
<feature type="transmembrane region" description="Helical" evidence="18">
    <location>
        <begin position="5"/>
        <end position="22"/>
    </location>
</feature>
<feature type="domain" description="NADH:quinone oxidoreductase/Mrp antiporter transmembrane" evidence="19">
    <location>
        <begin position="82"/>
        <end position="275"/>
    </location>
</feature>
<feature type="transmembrane region" description="Helical" evidence="18">
    <location>
        <begin position="140"/>
        <end position="160"/>
    </location>
</feature>
<dbReference type="AlphaFoldDB" id="A0A6M4SRZ7"/>
<evidence type="ECO:0000256" key="14">
    <source>
        <dbReference type="ARBA" id="ARBA00023075"/>
    </source>
</evidence>
<dbReference type="PRINTS" id="PR01436">
    <property type="entry name" value="NADHDHGNASE2"/>
</dbReference>
<comment type="similarity">
    <text evidence="3 18">Belongs to the complex I subunit 2 family.</text>
</comment>
<dbReference type="InterPro" id="IPR001750">
    <property type="entry name" value="ND/Mrp_TM"/>
</dbReference>
<evidence type="ECO:0000256" key="18">
    <source>
        <dbReference type="RuleBase" id="RU003403"/>
    </source>
</evidence>
<evidence type="ECO:0000256" key="5">
    <source>
        <dbReference type="ARBA" id="ARBA00021008"/>
    </source>
</evidence>
<dbReference type="GO" id="GO:0006120">
    <property type="term" value="P:mitochondrial electron transport, NADH to ubiquinone"/>
    <property type="evidence" value="ECO:0007669"/>
    <property type="project" value="InterPro"/>
</dbReference>
<protein>
    <recommendedName>
        <fullName evidence="5 18">NADH-ubiquinone oxidoreductase chain 2</fullName>
        <ecNumber evidence="4 18">7.1.1.2</ecNumber>
    </recommendedName>
</protein>
<reference evidence="20" key="1">
    <citation type="journal article" date="2020" name="Mitochondrial DNA Part B Resour">
        <title>The complete mitogenome of an undescribed clam shrimp of the genus Gondwanalimnadia (Branchiopoda: Spinicaudata), from a temporary wetland in Central District, Botswana.</title>
        <authorList>
            <person name="Tladi M."/>
            <person name="Dalu T."/>
            <person name="Rogers D.C."/>
            <person name="Nyamukondiwa C."/>
            <person name="Emami-Khoyi A."/>
            <person name="Oliver J.C."/>
            <person name="Teske P.R."/>
            <person name="Wasserman R.J."/>
        </authorList>
    </citation>
    <scope>NUCLEOTIDE SEQUENCE</scope>
</reference>
<keyword evidence="15 18" id="KW-0496">Mitochondrion</keyword>
<dbReference type="EC" id="7.1.1.2" evidence="4 18"/>
<dbReference type="PANTHER" id="PTHR46552:SF1">
    <property type="entry name" value="NADH-UBIQUINONE OXIDOREDUCTASE CHAIN 2"/>
    <property type="match status" value="1"/>
</dbReference>
<dbReference type="EMBL" id="MN625703">
    <property type="protein sequence ID" value="QJS52220.1"/>
    <property type="molecule type" value="Genomic_DNA"/>
</dbReference>
<evidence type="ECO:0000256" key="7">
    <source>
        <dbReference type="ARBA" id="ARBA00022660"/>
    </source>
</evidence>
<accession>A0A6M4SRZ7</accession>
<name>A0A6M4SRZ7_9CRUS</name>
<keyword evidence="12 18" id="KW-1133">Transmembrane helix</keyword>
<evidence type="ECO:0000256" key="11">
    <source>
        <dbReference type="ARBA" id="ARBA00022982"/>
    </source>
</evidence>
<feature type="transmembrane region" description="Helical" evidence="18">
    <location>
        <begin position="300"/>
        <end position="323"/>
    </location>
</feature>
<evidence type="ECO:0000256" key="1">
    <source>
        <dbReference type="ARBA" id="ARBA00003257"/>
    </source>
</evidence>
<comment type="catalytic activity">
    <reaction evidence="17 18">
        <text>a ubiquinone + NADH + 5 H(+)(in) = a ubiquinol + NAD(+) + 4 H(+)(out)</text>
        <dbReference type="Rhea" id="RHEA:29091"/>
        <dbReference type="Rhea" id="RHEA-COMP:9565"/>
        <dbReference type="Rhea" id="RHEA-COMP:9566"/>
        <dbReference type="ChEBI" id="CHEBI:15378"/>
        <dbReference type="ChEBI" id="CHEBI:16389"/>
        <dbReference type="ChEBI" id="CHEBI:17976"/>
        <dbReference type="ChEBI" id="CHEBI:57540"/>
        <dbReference type="ChEBI" id="CHEBI:57945"/>
        <dbReference type="EC" id="7.1.1.2"/>
    </reaction>
</comment>
<keyword evidence="10 18" id="KW-1278">Translocase</keyword>
<comment type="function">
    <text evidence="18">Core subunit of the mitochondrial membrane respiratory chain NADH dehydrogenase (Complex I) which catalyzes electron transfer from NADH through the respiratory chain, using ubiquinone as an electron acceptor. Essential for the catalytic activity and assembly of complex I.</text>
</comment>
<evidence type="ECO:0000256" key="6">
    <source>
        <dbReference type="ARBA" id="ARBA00022448"/>
    </source>
</evidence>
<evidence type="ECO:0000256" key="16">
    <source>
        <dbReference type="ARBA" id="ARBA00023136"/>
    </source>
</evidence>
<evidence type="ECO:0000256" key="3">
    <source>
        <dbReference type="ARBA" id="ARBA00007012"/>
    </source>
</evidence>
<evidence type="ECO:0000256" key="9">
    <source>
        <dbReference type="ARBA" id="ARBA00022792"/>
    </source>
</evidence>
<geneLocation type="mitochondrion" evidence="20"/>